<comment type="caution">
    <text evidence="1">The sequence shown here is derived from an EMBL/GenBank/DDBJ whole genome shotgun (WGS) entry which is preliminary data.</text>
</comment>
<protein>
    <recommendedName>
        <fullName evidence="3">F-box domain-containing protein</fullName>
    </recommendedName>
</protein>
<organism evidence="1 2">
    <name type="scientific">Karstenula rhodostoma CBS 690.94</name>
    <dbReference type="NCBI Taxonomy" id="1392251"/>
    <lineage>
        <taxon>Eukaryota</taxon>
        <taxon>Fungi</taxon>
        <taxon>Dikarya</taxon>
        <taxon>Ascomycota</taxon>
        <taxon>Pezizomycotina</taxon>
        <taxon>Dothideomycetes</taxon>
        <taxon>Pleosporomycetidae</taxon>
        <taxon>Pleosporales</taxon>
        <taxon>Massarineae</taxon>
        <taxon>Didymosphaeriaceae</taxon>
        <taxon>Karstenula</taxon>
    </lineage>
</organism>
<keyword evidence="2" id="KW-1185">Reference proteome</keyword>
<evidence type="ECO:0000313" key="2">
    <source>
        <dbReference type="Proteomes" id="UP000799764"/>
    </source>
</evidence>
<dbReference type="EMBL" id="MU001493">
    <property type="protein sequence ID" value="KAF2450671.1"/>
    <property type="molecule type" value="Genomic_DNA"/>
</dbReference>
<name>A0A9P4PXJ3_9PLEO</name>
<reference evidence="1" key="1">
    <citation type="journal article" date="2020" name="Stud. Mycol.">
        <title>101 Dothideomycetes genomes: a test case for predicting lifestyles and emergence of pathogens.</title>
        <authorList>
            <person name="Haridas S."/>
            <person name="Albert R."/>
            <person name="Binder M."/>
            <person name="Bloem J."/>
            <person name="Labutti K."/>
            <person name="Salamov A."/>
            <person name="Andreopoulos B."/>
            <person name="Baker S."/>
            <person name="Barry K."/>
            <person name="Bills G."/>
            <person name="Bluhm B."/>
            <person name="Cannon C."/>
            <person name="Castanera R."/>
            <person name="Culley D."/>
            <person name="Daum C."/>
            <person name="Ezra D."/>
            <person name="Gonzalez J."/>
            <person name="Henrissat B."/>
            <person name="Kuo A."/>
            <person name="Liang C."/>
            <person name="Lipzen A."/>
            <person name="Lutzoni F."/>
            <person name="Magnuson J."/>
            <person name="Mondo S."/>
            <person name="Nolan M."/>
            <person name="Ohm R."/>
            <person name="Pangilinan J."/>
            <person name="Park H.-J."/>
            <person name="Ramirez L."/>
            <person name="Alfaro M."/>
            <person name="Sun H."/>
            <person name="Tritt A."/>
            <person name="Yoshinaga Y."/>
            <person name="Zwiers L.-H."/>
            <person name="Turgeon B."/>
            <person name="Goodwin S."/>
            <person name="Spatafora J."/>
            <person name="Crous P."/>
            <person name="Grigoriev I."/>
        </authorList>
    </citation>
    <scope>NUCLEOTIDE SEQUENCE</scope>
    <source>
        <strain evidence="1">CBS 690.94</strain>
    </source>
</reference>
<evidence type="ECO:0008006" key="3">
    <source>
        <dbReference type="Google" id="ProtNLM"/>
    </source>
</evidence>
<dbReference type="OrthoDB" id="5422579at2759"/>
<dbReference type="InterPro" id="IPR032675">
    <property type="entry name" value="LRR_dom_sf"/>
</dbReference>
<accession>A0A9P4PXJ3</accession>
<sequence length="478" mass="54260">MSTPHLPVEIHDIICSHIAREDLHSYRSASKHLADIGAQYLFRHLTFYASYASLDRIVNIGNRDGLARLVETVIWDTSSISLDVADLDDWKTKILSLRCQELEELRSRWYRQIQNHDACEHRVQRYLWEEYERYKKLVATERDVQTLLLANVTNLLVPFSKLKTIIIEKNEDDHEDEYLDMEVLEPRSTKLVKRGMLHRYLLSRHVPYKPSTDLSPFVAALAAAQKSTHQVEARTLHYKIFSQLEYTQHLQHINVSHITHLHLRFALLDPSSNPQDSSLTMINCKHVLSQGHLRAFLTKFTTLQSLVLDLEARSPGNGRAPVNLQDLFPREQEDGVWPHLKHLAIYHADTPASVITALLSSHASSLRSLALGDVCLDPPASWEPIFTDLQPRLELCSASFSHFLFDARVEGFLRGRSALMGWYCGGGESVEALSSLGPRLAEFMVKGGVCPLSGERKTARVVGRAEDWVGERSACSIT</sequence>
<proteinExistence type="predicted"/>
<dbReference type="Gene3D" id="3.80.10.10">
    <property type="entry name" value="Ribonuclease Inhibitor"/>
    <property type="match status" value="1"/>
</dbReference>
<dbReference type="AlphaFoldDB" id="A0A9P4PXJ3"/>
<evidence type="ECO:0000313" key="1">
    <source>
        <dbReference type="EMBL" id="KAF2450671.1"/>
    </source>
</evidence>
<dbReference type="Proteomes" id="UP000799764">
    <property type="component" value="Unassembled WGS sequence"/>
</dbReference>
<gene>
    <name evidence="1" type="ORF">P171DRAFT_503275</name>
</gene>